<feature type="region of interest" description="Disordered" evidence="1">
    <location>
        <begin position="51"/>
        <end position="73"/>
    </location>
</feature>
<protein>
    <submittedName>
        <fullName evidence="2">Uncharacterized protein</fullName>
    </submittedName>
</protein>
<dbReference type="EMBL" id="LNZH02000186">
    <property type="protein sequence ID" value="OCB87980.1"/>
    <property type="molecule type" value="Genomic_DNA"/>
</dbReference>
<evidence type="ECO:0000256" key="1">
    <source>
        <dbReference type="SAM" id="MobiDB-lite"/>
    </source>
</evidence>
<feature type="region of interest" description="Disordered" evidence="1">
    <location>
        <begin position="1"/>
        <end position="37"/>
    </location>
</feature>
<accession>A0A9Q5HY40</accession>
<feature type="compositionally biased region" description="Polar residues" evidence="1">
    <location>
        <begin position="134"/>
        <end position="144"/>
    </location>
</feature>
<sequence length="246" mass="26840">MTIGSSEHHPQQHAPTAVHHPRPHHHSIPREHTREHEKDVLGLRNALGSILSPKRLSTPSSRASSGTASPCPAHFGPGLVHPYHPVPSHLHTPIDPHVEAEDVSRHAVVSTIHEETNGNGHAPVRPVTPPKSSPILSRTNSSSIHPHDQQHHDHSAAPPILTTSNVHSLSTQQAQSVKESQNVPTKTADTPAELKYITENREREFAKSQQHQDQHEHPGHRGGLGAYIATLQSARAWDALVHGNMS</sequence>
<comment type="caution">
    <text evidence="2">The sequence shown here is derived from an EMBL/GenBank/DDBJ whole genome shotgun (WGS) entry which is preliminary data.</text>
</comment>
<organism evidence="2 3">
    <name type="scientific">Sanghuangporus baumii</name>
    <name type="common">Phellinus baumii</name>
    <dbReference type="NCBI Taxonomy" id="108892"/>
    <lineage>
        <taxon>Eukaryota</taxon>
        <taxon>Fungi</taxon>
        <taxon>Dikarya</taxon>
        <taxon>Basidiomycota</taxon>
        <taxon>Agaricomycotina</taxon>
        <taxon>Agaricomycetes</taxon>
        <taxon>Hymenochaetales</taxon>
        <taxon>Hymenochaetaceae</taxon>
        <taxon>Sanghuangporus</taxon>
    </lineage>
</organism>
<feature type="compositionally biased region" description="Basic and acidic residues" evidence="1">
    <location>
        <begin position="145"/>
        <end position="155"/>
    </location>
</feature>
<evidence type="ECO:0000313" key="2">
    <source>
        <dbReference type="EMBL" id="OCB87980.1"/>
    </source>
</evidence>
<reference evidence="2" key="1">
    <citation type="submission" date="2016-06" db="EMBL/GenBank/DDBJ databases">
        <title>Draft Genome sequence of the fungus Inonotus baumii.</title>
        <authorList>
            <person name="Zhu H."/>
            <person name="Lin W."/>
        </authorList>
    </citation>
    <scope>NUCLEOTIDE SEQUENCE</scope>
    <source>
        <strain evidence="2">821</strain>
    </source>
</reference>
<feature type="compositionally biased region" description="Basic and acidic residues" evidence="1">
    <location>
        <begin position="1"/>
        <end position="10"/>
    </location>
</feature>
<keyword evidence="3" id="KW-1185">Reference proteome</keyword>
<feature type="compositionally biased region" description="Basic and acidic residues" evidence="1">
    <location>
        <begin position="28"/>
        <end position="37"/>
    </location>
</feature>
<dbReference type="AlphaFoldDB" id="A0A9Q5HY40"/>
<feature type="region of interest" description="Disordered" evidence="1">
    <location>
        <begin position="114"/>
        <end position="224"/>
    </location>
</feature>
<feature type="compositionally biased region" description="Polar residues" evidence="1">
    <location>
        <begin position="55"/>
        <end position="68"/>
    </location>
</feature>
<feature type="compositionally biased region" description="Basic and acidic residues" evidence="1">
    <location>
        <begin position="196"/>
        <end position="219"/>
    </location>
</feature>
<name>A0A9Q5HY40_SANBA</name>
<dbReference type="OrthoDB" id="3268861at2759"/>
<gene>
    <name evidence="2" type="ORF">A7U60_g4938</name>
</gene>
<feature type="compositionally biased region" description="Polar residues" evidence="1">
    <location>
        <begin position="161"/>
        <end position="188"/>
    </location>
</feature>
<proteinExistence type="predicted"/>
<evidence type="ECO:0000313" key="3">
    <source>
        <dbReference type="Proteomes" id="UP000757232"/>
    </source>
</evidence>
<dbReference type="Proteomes" id="UP000757232">
    <property type="component" value="Unassembled WGS sequence"/>
</dbReference>